<dbReference type="PANTHER" id="PTHR43005">
    <property type="entry name" value="BLR7065 PROTEIN"/>
    <property type="match status" value="1"/>
</dbReference>
<dbReference type="PANTHER" id="PTHR43005:SF1">
    <property type="entry name" value="SPERMIDINE_PUTRESCINE TRANSPORT SYSTEM PERMEASE PROTEIN"/>
    <property type="match status" value="1"/>
</dbReference>
<evidence type="ECO:0000256" key="6">
    <source>
        <dbReference type="ARBA" id="ARBA00023136"/>
    </source>
</evidence>
<dbReference type="InterPro" id="IPR000515">
    <property type="entry name" value="MetI-like"/>
</dbReference>
<reference evidence="9 10" key="1">
    <citation type="submission" date="2020-08" db="EMBL/GenBank/DDBJ databases">
        <title>Sequencing the genomes of 1000 actinobacteria strains.</title>
        <authorList>
            <person name="Klenk H.-P."/>
        </authorList>
    </citation>
    <scope>NUCLEOTIDE SEQUENCE [LARGE SCALE GENOMIC DNA]</scope>
    <source>
        <strain evidence="9 10">DSM 44230</strain>
    </source>
</reference>
<feature type="transmembrane region" description="Helical" evidence="7">
    <location>
        <begin position="274"/>
        <end position="295"/>
    </location>
</feature>
<keyword evidence="5 7" id="KW-1133">Transmembrane helix</keyword>
<keyword evidence="9" id="KW-0762">Sugar transport</keyword>
<feature type="transmembrane region" description="Helical" evidence="7">
    <location>
        <begin position="70"/>
        <end position="101"/>
    </location>
</feature>
<keyword evidence="6 7" id="KW-0472">Membrane</keyword>
<evidence type="ECO:0000259" key="8">
    <source>
        <dbReference type="PROSITE" id="PS50928"/>
    </source>
</evidence>
<dbReference type="Proteomes" id="UP000533598">
    <property type="component" value="Unassembled WGS sequence"/>
</dbReference>
<sequence length="302" mass="32762">MTAPAKTRKPWSDTARGYAMNAPALLALLLLVAYPIGYSFWVSLHRDNLAQPAVRKFIGLDNYLSLVDDPVFLCSLGVSALFVLTVVGATVLLGLAMALVLNETFFGRGVLRSLVLLPWAMPGVVNGLMWRTVFDAKTGALNGLLTDLGWIDEYQAWLSSATGAFLLTAFAQVWNTLPFAVIILLAGLSTIPGELYDAATVDRAGPWQRFREVTLPWLLHPLLIVLILETMNAFRAFDTIYVLTGGGPGDATATVALLTVQRVLSYTDVGLGSAYAWVITLITMVVSVGYVGLLYRRGSFEV</sequence>
<evidence type="ECO:0000256" key="4">
    <source>
        <dbReference type="ARBA" id="ARBA00022692"/>
    </source>
</evidence>
<gene>
    <name evidence="9" type="ORF">HNR67_003596</name>
</gene>
<keyword evidence="2 7" id="KW-0813">Transport</keyword>
<accession>A0A7W7CCQ0</accession>
<feature type="domain" description="ABC transmembrane type-1" evidence="8">
    <location>
        <begin position="76"/>
        <end position="290"/>
    </location>
</feature>
<dbReference type="GO" id="GO:0055085">
    <property type="term" value="P:transmembrane transport"/>
    <property type="evidence" value="ECO:0007669"/>
    <property type="project" value="InterPro"/>
</dbReference>
<dbReference type="CDD" id="cd06261">
    <property type="entry name" value="TM_PBP2"/>
    <property type="match status" value="1"/>
</dbReference>
<keyword evidence="4 7" id="KW-0812">Transmembrane</keyword>
<feature type="transmembrane region" description="Helical" evidence="7">
    <location>
        <begin position="21"/>
        <end position="41"/>
    </location>
</feature>
<feature type="transmembrane region" description="Helical" evidence="7">
    <location>
        <begin position="217"/>
        <end position="237"/>
    </location>
</feature>
<evidence type="ECO:0000256" key="1">
    <source>
        <dbReference type="ARBA" id="ARBA00004651"/>
    </source>
</evidence>
<dbReference type="RefSeq" id="WP_185003420.1">
    <property type="nucleotide sequence ID" value="NZ_BAAAUI010000049.1"/>
</dbReference>
<dbReference type="EMBL" id="JACHMH010000001">
    <property type="protein sequence ID" value="MBB4677478.1"/>
    <property type="molecule type" value="Genomic_DNA"/>
</dbReference>
<organism evidence="9 10">
    <name type="scientific">Crossiella cryophila</name>
    <dbReference type="NCBI Taxonomy" id="43355"/>
    <lineage>
        <taxon>Bacteria</taxon>
        <taxon>Bacillati</taxon>
        <taxon>Actinomycetota</taxon>
        <taxon>Actinomycetes</taxon>
        <taxon>Pseudonocardiales</taxon>
        <taxon>Pseudonocardiaceae</taxon>
        <taxon>Crossiella</taxon>
    </lineage>
</organism>
<keyword evidence="10" id="KW-1185">Reference proteome</keyword>
<comment type="similarity">
    <text evidence="7">Belongs to the binding-protein-dependent transport system permease family.</text>
</comment>
<dbReference type="InterPro" id="IPR035906">
    <property type="entry name" value="MetI-like_sf"/>
</dbReference>
<evidence type="ECO:0000256" key="2">
    <source>
        <dbReference type="ARBA" id="ARBA00022448"/>
    </source>
</evidence>
<evidence type="ECO:0000256" key="7">
    <source>
        <dbReference type="RuleBase" id="RU363032"/>
    </source>
</evidence>
<evidence type="ECO:0000313" key="9">
    <source>
        <dbReference type="EMBL" id="MBB4677478.1"/>
    </source>
</evidence>
<dbReference type="PROSITE" id="PS50928">
    <property type="entry name" value="ABC_TM1"/>
    <property type="match status" value="1"/>
</dbReference>
<comment type="caution">
    <text evidence="9">The sequence shown here is derived from an EMBL/GenBank/DDBJ whole genome shotgun (WGS) entry which is preliminary data.</text>
</comment>
<keyword evidence="3" id="KW-1003">Cell membrane</keyword>
<evidence type="ECO:0000256" key="3">
    <source>
        <dbReference type="ARBA" id="ARBA00022475"/>
    </source>
</evidence>
<dbReference type="AlphaFoldDB" id="A0A7W7CCQ0"/>
<dbReference type="SUPFAM" id="SSF161098">
    <property type="entry name" value="MetI-like"/>
    <property type="match status" value="1"/>
</dbReference>
<dbReference type="GO" id="GO:0005886">
    <property type="term" value="C:plasma membrane"/>
    <property type="evidence" value="ECO:0007669"/>
    <property type="project" value="UniProtKB-SubCell"/>
</dbReference>
<dbReference type="Gene3D" id="1.10.3720.10">
    <property type="entry name" value="MetI-like"/>
    <property type="match status" value="1"/>
</dbReference>
<evidence type="ECO:0000313" key="10">
    <source>
        <dbReference type="Proteomes" id="UP000533598"/>
    </source>
</evidence>
<feature type="transmembrane region" description="Helical" evidence="7">
    <location>
        <begin position="113"/>
        <end position="134"/>
    </location>
</feature>
<dbReference type="Pfam" id="PF00528">
    <property type="entry name" value="BPD_transp_1"/>
    <property type="match status" value="1"/>
</dbReference>
<protein>
    <submittedName>
        <fullName evidence="9">Multiple sugar transport system permease protein</fullName>
    </submittedName>
</protein>
<name>A0A7W7CCQ0_9PSEU</name>
<evidence type="ECO:0000256" key="5">
    <source>
        <dbReference type="ARBA" id="ARBA00022989"/>
    </source>
</evidence>
<comment type="subcellular location">
    <subcellularLocation>
        <location evidence="1 7">Cell membrane</location>
        <topology evidence="1 7">Multi-pass membrane protein</topology>
    </subcellularLocation>
</comment>
<proteinExistence type="inferred from homology"/>